<evidence type="ECO:0000313" key="1">
    <source>
        <dbReference type="EMBL" id="MBB6003738.1"/>
    </source>
</evidence>
<dbReference type="AlphaFoldDB" id="A0A841ESU1"/>
<proteinExistence type="predicted"/>
<gene>
    <name evidence="1" type="ORF">HNP25_002397</name>
</gene>
<organism evidence="1 2">
    <name type="scientific">Arcicella rosea</name>
    <dbReference type="NCBI Taxonomy" id="502909"/>
    <lineage>
        <taxon>Bacteria</taxon>
        <taxon>Pseudomonadati</taxon>
        <taxon>Bacteroidota</taxon>
        <taxon>Cytophagia</taxon>
        <taxon>Cytophagales</taxon>
        <taxon>Flectobacillaceae</taxon>
        <taxon>Arcicella</taxon>
    </lineage>
</organism>
<dbReference type="Proteomes" id="UP000524404">
    <property type="component" value="Unassembled WGS sequence"/>
</dbReference>
<protein>
    <submittedName>
        <fullName evidence="1">Uncharacterized protein</fullName>
    </submittedName>
</protein>
<accession>A0A841ESU1</accession>
<dbReference type="EMBL" id="JACHKT010000016">
    <property type="protein sequence ID" value="MBB6003738.1"/>
    <property type="molecule type" value="Genomic_DNA"/>
</dbReference>
<sequence length="52" mass="5755">MCSPASPLKLTKPEGFPSIKILTLSLPRNFTPPMLLRISDAEPPAFDKSFPR</sequence>
<name>A0A841ESU1_9BACT</name>
<reference evidence="1 2" key="1">
    <citation type="submission" date="2020-08" db="EMBL/GenBank/DDBJ databases">
        <title>Functional genomics of gut bacteria from endangered species of beetles.</title>
        <authorList>
            <person name="Carlos-Shanley C."/>
        </authorList>
    </citation>
    <scope>NUCLEOTIDE SEQUENCE [LARGE SCALE GENOMIC DNA]</scope>
    <source>
        <strain evidence="1 2">S00070</strain>
    </source>
</reference>
<keyword evidence="2" id="KW-1185">Reference proteome</keyword>
<evidence type="ECO:0000313" key="2">
    <source>
        <dbReference type="Proteomes" id="UP000524404"/>
    </source>
</evidence>
<comment type="caution">
    <text evidence="1">The sequence shown here is derived from an EMBL/GenBank/DDBJ whole genome shotgun (WGS) entry which is preliminary data.</text>
</comment>